<dbReference type="InterPro" id="IPR016071">
    <property type="entry name" value="Staphylococal_nuclease_OB-fold"/>
</dbReference>
<sequence>MIPLLTLLAGAGVGHAETFSGQVVGVHDGDTLTLLTATAQTVKVGLANIDAPESDQAYGQAAKLGLANAVLGRAITVDATQRDFYGRVVGQVRYQGRDINLEQVANGLAWVYRQFTDDPVYLQAEQAAIQAEIGLWQDPAPVAPWLFRHH</sequence>
<dbReference type="Pfam" id="PF00565">
    <property type="entry name" value="SNase"/>
    <property type="match status" value="1"/>
</dbReference>
<evidence type="ECO:0000313" key="2">
    <source>
        <dbReference type="EMBL" id="OAI20366.1"/>
    </source>
</evidence>
<accession>A0A177NQP0</accession>
<feature type="domain" description="TNase-like" evidence="1">
    <location>
        <begin position="17"/>
        <end position="138"/>
    </location>
</feature>
<dbReference type="PROSITE" id="PS50830">
    <property type="entry name" value="TNASE_3"/>
    <property type="match status" value="1"/>
</dbReference>
<dbReference type="EMBL" id="LUUK01000140">
    <property type="protein sequence ID" value="OAI20366.1"/>
    <property type="molecule type" value="Genomic_DNA"/>
</dbReference>
<dbReference type="PANTHER" id="PTHR12302:SF26">
    <property type="entry name" value="BLR1266 PROTEIN"/>
    <property type="match status" value="1"/>
</dbReference>
<gene>
    <name evidence="2" type="ORF">A1355_24065</name>
</gene>
<reference evidence="3" key="1">
    <citation type="submission" date="2016-03" db="EMBL/GenBank/DDBJ databases">
        <authorList>
            <person name="Heylen K."/>
            <person name="De Vos P."/>
            <person name="Vekeman B."/>
        </authorList>
    </citation>
    <scope>NUCLEOTIDE SEQUENCE [LARGE SCALE GENOMIC DNA]</scope>
    <source>
        <strain evidence="3">R-45383</strain>
    </source>
</reference>
<dbReference type="STRING" id="702114.A1355_24065"/>
<dbReference type="InterPro" id="IPR035437">
    <property type="entry name" value="SNase_OB-fold_sf"/>
</dbReference>
<dbReference type="SMART" id="SM00318">
    <property type="entry name" value="SNc"/>
    <property type="match status" value="1"/>
</dbReference>
<name>A0A177NQP0_9GAMM</name>
<dbReference type="Proteomes" id="UP000077628">
    <property type="component" value="Unassembled WGS sequence"/>
</dbReference>
<organism evidence="2 3">
    <name type="scientific">Methylomonas koyamae</name>
    <dbReference type="NCBI Taxonomy" id="702114"/>
    <lineage>
        <taxon>Bacteria</taxon>
        <taxon>Pseudomonadati</taxon>
        <taxon>Pseudomonadota</taxon>
        <taxon>Gammaproteobacteria</taxon>
        <taxon>Methylococcales</taxon>
        <taxon>Methylococcaceae</taxon>
        <taxon>Methylomonas</taxon>
    </lineage>
</organism>
<evidence type="ECO:0000259" key="1">
    <source>
        <dbReference type="PROSITE" id="PS50830"/>
    </source>
</evidence>
<dbReference type="SUPFAM" id="SSF50199">
    <property type="entry name" value="Staphylococcal nuclease"/>
    <property type="match status" value="1"/>
</dbReference>
<dbReference type="PANTHER" id="PTHR12302">
    <property type="entry name" value="EBNA2 BINDING PROTEIN P100"/>
    <property type="match status" value="1"/>
</dbReference>
<evidence type="ECO:0000313" key="3">
    <source>
        <dbReference type="Proteomes" id="UP000077628"/>
    </source>
</evidence>
<comment type="caution">
    <text evidence="2">The sequence shown here is derived from an EMBL/GenBank/DDBJ whole genome shotgun (WGS) entry which is preliminary data.</text>
</comment>
<proteinExistence type="predicted"/>
<dbReference type="Gene3D" id="2.40.50.90">
    <property type="match status" value="1"/>
</dbReference>
<protein>
    <recommendedName>
        <fullName evidence="1">TNase-like domain-containing protein</fullName>
    </recommendedName>
</protein>
<dbReference type="AlphaFoldDB" id="A0A177NQP0"/>
<keyword evidence="3" id="KW-1185">Reference proteome</keyword>